<keyword evidence="2" id="KW-0547">Nucleotide-binding</keyword>
<reference evidence="5" key="1">
    <citation type="journal article" date="2014" name="Front. Microbiol.">
        <title>High frequency of phylogenetically diverse reductive dehalogenase-homologous genes in deep subseafloor sedimentary metagenomes.</title>
        <authorList>
            <person name="Kawai M."/>
            <person name="Futagami T."/>
            <person name="Toyoda A."/>
            <person name="Takaki Y."/>
            <person name="Nishi S."/>
            <person name="Hori S."/>
            <person name="Arai W."/>
            <person name="Tsubouchi T."/>
            <person name="Morono Y."/>
            <person name="Uchiyama I."/>
            <person name="Ito T."/>
            <person name="Fujiyama A."/>
            <person name="Inagaki F."/>
            <person name="Takami H."/>
        </authorList>
    </citation>
    <scope>NUCLEOTIDE SEQUENCE</scope>
    <source>
        <strain evidence="5">Expedition CK06-06</strain>
    </source>
</reference>
<dbReference type="Pfam" id="PF00005">
    <property type="entry name" value="ABC_tran"/>
    <property type="match status" value="1"/>
</dbReference>
<dbReference type="GO" id="GO:0015808">
    <property type="term" value="P:L-alanine transport"/>
    <property type="evidence" value="ECO:0007669"/>
    <property type="project" value="TreeGrafter"/>
</dbReference>
<feature type="domain" description="ABC transporter" evidence="4">
    <location>
        <begin position="1"/>
        <end position="100"/>
    </location>
</feature>
<dbReference type="GO" id="GO:1903806">
    <property type="term" value="P:L-isoleucine import across plasma membrane"/>
    <property type="evidence" value="ECO:0007669"/>
    <property type="project" value="TreeGrafter"/>
</dbReference>
<dbReference type="GO" id="GO:0042941">
    <property type="term" value="P:D-alanine transmembrane transport"/>
    <property type="evidence" value="ECO:0007669"/>
    <property type="project" value="TreeGrafter"/>
</dbReference>
<dbReference type="SUPFAM" id="SSF52540">
    <property type="entry name" value="P-loop containing nucleoside triphosphate hydrolases"/>
    <property type="match status" value="1"/>
</dbReference>
<dbReference type="PANTHER" id="PTHR45772:SF7">
    <property type="entry name" value="AMINO ACID ABC TRANSPORTER ATP-BINDING PROTEIN"/>
    <property type="match status" value="1"/>
</dbReference>
<proteinExistence type="predicted"/>
<comment type="caution">
    <text evidence="5">The sequence shown here is derived from an EMBL/GenBank/DDBJ whole genome shotgun (WGS) entry which is preliminary data.</text>
</comment>
<dbReference type="Gene3D" id="3.40.50.300">
    <property type="entry name" value="P-loop containing nucleotide triphosphate hydrolases"/>
    <property type="match status" value="1"/>
</dbReference>
<evidence type="ECO:0000259" key="4">
    <source>
        <dbReference type="Pfam" id="PF00005"/>
    </source>
</evidence>
<protein>
    <recommendedName>
        <fullName evidence="4">ABC transporter domain-containing protein</fullName>
    </recommendedName>
</protein>
<accession>X1MYX8</accession>
<keyword evidence="1" id="KW-0813">Transport</keyword>
<dbReference type="GO" id="GO:0016887">
    <property type="term" value="F:ATP hydrolysis activity"/>
    <property type="evidence" value="ECO:0007669"/>
    <property type="project" value="InterPro"/>
</dbReference>
<name>X1MYX8_9ZZZZ</name>
<dbReference type="InterPro" id="IPR027417">
    <property type="entry name" value="P-loop_NTPase"/>
</dbReference>
<evidence type="ECO:0000256" key="1">
    <source>
        <dbReference type="ARBA" id="ARBA00022448"/>
    </source>
</evidence>
<dbReference type="GO" id="GO:0015192">
    <property type="term" value="F:L-phenylalanine transmembrane transporter activity"/>
    <property type="evidence" value="ECO:0007669"/>
    <property type="project" value="TreeGrafter"/>
</dbReference>
<evidence type="ECO:0000256" key="3">
    <source>
        <dbReference type="ARBA" id="ARBA00022840"/>
    </source>
</evidence>
<dbReference type="GO" id="GO:0005304">
    <property type="term" value="F:L-valine transmembrane transporter activity"/>
    <property type="evidence" value="ECO:0007669"/>
    <property type="project" value="TreeGrafter"/>
</dbReference>
<dbReference type="EMBL" id="BARV01003775">
    <property type="protein sequence ID" value="GAI11554.1"/>
    <property type="molecule type" value="Genomic_DNA"/>
</dbReference>
<dbReference type="GO" id="GO:0015188">
    <property type="term" value="F:L-isoleucine transmembrane transporter activity"/>
    <property type="evidence" value="ECO:0007669"/>
    <property type="project" value="TreeGrafter"/>
</dbReference>
<dbReference type="GO" id="GO:0005886">
    <property type="term" value="C:plasma membrane"/>
    <property type="evidence" value="ECO:0007669"/>
    <property type="project" value="TreeGrafter"/>
</dbReference>
<dbReference type="GO" id="GO:1903805">
    <property type="term" value="P:L-valine import across plasma membrane"/>
    <property type="evidence" value="ECO:0007669"/>
    <property type="project" value="TreeGrafter"/>
</dbReference>
<dbReference type="InterPro" id="IPR003439">
    <property type="entry name" value="ABC_transporter-like_ATP-bd"/>
</dbReference>
<sequence length="105" mass="11960">TVFNVVTGIYQPDGGRVIFKGEDLAGNKPHQIVAKGIARTFQNIRLFSNMTCLENVMSGQHCRGSAGVWSSVFKFSYQKGEENRIREEAERRLHQVGLWKFLPFQ</sequence>
<organism evidence="5">
    <name type="scientific">marine sediment metagenome</name>
    <dbReference type="NCBI Taxonomy" id="412755"/>
    <lineage>
        <taxon>unclassified sequences</taxon>
        <taxon>metagenomes</taxon>
        <taxon>ecological metagenomes</taxon>
    </lineage>
</organism>
<dbReference type="PANTHER" id="PTHR45772">
    <property type="entry name" value="CONSERVED COMPONENT OF ABC TRANSPORTER FOR NATURAL AMINO ACIDS-RELATED"/>
    <property type="match status" value="1"/>
</dbReference>
<keyword evidence="3" id="KW-0067">ATP-binding</keyword>
<dbReference type="GO" id="GO:0005524">
    <property type="term" value="F:ATP binding"/>
    <property type="evidence" value="ECO:0007669"/>
    <property type="project" value="UniProtKB-KW"/>
</dbReference>
<dbReference type="AlphaFoldDB" id="X1MYX8"/>
<evidence type="ECO:0000256" key="2">
    <source>
        <dbReference type="ARBA" id="ARBA00022741"/>
    </source>
</evidence>
<evidence type="ECO:0000313" key="5">
    <source>
        <dbReference type="EMBL" id="GAI11554.1"/>
    </source>
</evidence>
<feature type="non-terminal residue" evidence="5">
    <location>
        <position position="1"/>
    </location>
</feature>
<dbReference type="InterPro" id="IPR051120">
    <property type="entry name" value="ABC_AA/LPS_Transport"/>
</dbReference>
<gene>
    <name evidence="5" type="ORF">S06H3_08817</name>
</gene>